<evidence type="ECO:0000256" key="1">
    <source>
        <dbReference type="ARBA" id="ARBA00022741"/>
    </source>
</evidence>
<feature type="region of interest" description="Disordered" evidence="4">
    <location>
        <begin position="916"/>
        <end position="962"/>
    </location>
</feature>
<gene>
    <name evidence="6" type="ORF">LtaPh_9916301</name>
</gene>
<feature type="region of interest" description="Disordered" evidence="4">
    <location>
        <begin position="189"/>
        <end position="236"/>
    </location>
</feature>
<evidence type="ECO:0000313" key="7">
    <source>
        <dbReference type="Proteomes" id="UP000419144"/>
    </source>
</evidence>
<dbReference type="Pfam" id="PF00069">
    <property type="entry name" value="Pkinase"/>
    <property type="match status" value="1"/>
</dbReference>
<feature type="compositionally biased region" description="Low complexity" evidence="4">
    <location>
        <begin position="925"/>
        <end position="944"/>
    </location>
</feature>
<keyword evidence="6" id="KW-0808">Transferase</keyword>
<keyword evidence="2 3" id="KW-0067">ATP-binding</keyword>
<dbReference type="AlphaFoldDB" id="A0A640L2F3"/>
<reference evidence="6" key="1">
    <citation type="submission" date="2019-11" db="EMBL/GenBank/DDBJ databases">
        <title>Leishmania tarentolae CDS.</title>
        <authorList>
            <person name="Goto Y."/>
            <person name="Yamagishi J."/>
        </authorList>
    </citation>
    <scope>NUCLEOTIDE SEQUENCE [LARGE SCALE GENOMIC DNA]</scope>
    <source>
        <strain evidence="6">Parrot Tar II</strain>
    </source>
</reference>
<dbReference type="InterPro" id="IPR011009">
    <property type="entry name" value="Kinase-like_dom_sf"/>
</dbReference>
<dbReference type="InterPro" id="IPR000719">
    <property type="entry name" value="Prot_kinase_dom"/>
</dbReference>
<feature type="region of interest" description="Disordered" evidence="4">
    <location>
        <begin position="250"/>
        <end position="271"/>
    </location>
</feature>
<dbReference type="Proteomes" id="UP000419144">
    <property type="component" value="Unassembled WGS sequence"/>
</dbReference>
<evidence type="ECO:0000313" key="6">
    <source>
        <dbReference type="EMBL" id="GET93979.1"/>
    </source>
</evidence>
<evidence type="ECO:0000256" key="4">
    <source>
        <dbReference type="SAM" id="MobiDB-lite"/>
    </source>
</evidence>
<dbReference type="PANTHER" id="PTHR24346">
    <property type="entry name" value="MAP/MICROTUBULE AFFINITY-REGULATING KINASE"/>
    <property type="match status" value="1"/>
</dbReference>
<dbReference type="SUPFAM" id="SSF56112">
    <property type="entry name" value="Protein kinase-like (PK-like)"/>
    <property type="match status" value="1"/>
</dbReference>
<evidence type="ECO:0000256" key="3">
    <source>
        <dbReference type="PROSITE-ProRule" id="PRU10141"/>
    </source>
</evidence>
<dbReference type="EMBL" id="BLBS01000140">
    <property type="protein sequence ID" value="GET93979.1"/>
    <property type="molecule type" value="Genomic_DNA"/>
</dbReference>
<feature type="binding site" evidence="3">
    <location>
        <position position="543"/>
    </location>
    <ligand>
        <name>ATP</name>
        <dbReference type="ChEBI" id="CHEBI:30616"/>
    </ligand>
</feature>
<dbReference type="Gene3D" id="3.30.200.20">
    <property type="entry name" value="Phosphorylase Kinase, domain 1"/>
    <property type="match status" value="2"/>
</dbReference>
<name>A0A640L2F3_LEITA</name>
<evidence type="ECO:0000256" key="2">
    <source>
        <dbReference type="ARBA" id="ARBA00022840"/>
    </source>
</evidence>
<dbReference type="GO" id="GO:0004674">
    <property type="term" value="F:protein serine/threonine kinase activity"/>
    <property type="evidence" value="ECO:0007669"/>
    <property type="project" value="TreeGrafter"/>
</dbReference>
<dbReference type="GO" id="GO:0005524">
    <property type="term" value="F:ATP binding"/>
    <property type="evidence" value="ECO:0007669"/>
    <property type="project" value="UniProtKB-UniRule"/>
</dbReference>
<evidence type="ECO:0000259" key="5">
    <source>
        <dbReference type="PROSITE" id="PS50011"/>
    </source>
</evidence>
<dbReference type="PROSITE" id="PS00108">
    <property type="entry name" value="PROTEIN_KINASE_ST"/>
    <property type="match status" value="1"/>
</dbReference>
<feature type="region of interest" description="Disordered" evidence="4">
    <location>
        <begin position="134"/>
        <end position="153"/>
    </location>
</feature>
<dbReference type="GO" id="GO:0005737">
    <property type="term" value="C:cytoplasm"/>
    <property type="evidence" value="ECO:0007669"/>
    <property type="project" value="TreeGrafter"/>
</dbReference>
<accession>A0A640L2F3</accession>
<feature type="compositionally biased region" description="Basic and acidic residues" evidence="4">
    <location>
        <begin position="422"/>
        <end position="438"/>
    </location>
</feature>
<feature type="region of interest" description="Disordered" evidence="4">
    <location>
        <begin position="591"/>
        <end position="621"/>
    </location>
</feature>
<dbReference type="InterPro" id="IPR008271">
    <property type="entry name" value="Ser/Thr_kinase_AS"/>
</dbReference>
<feature type="compositionally biased region" description="Low complexity" evidence="4">
    <location>
        <begin position="63"/>
        <end position="77"/>
    </location>
</feature>
<organism evidence="6 7">
    <name type="scientific">Leishmania tarentolae</name>
    <name type="common">Sauroleishmania tarentolae</name>
    <dbReference type="NCBI Taxonomy" id="5689"/>
    <lineage>
        <taxon>Eukaryota</taxon>
        <taxon>Discoba</taxon>
        <taxon>Euglenozoa</taxon>
        <taxon>Kinetoplastea</taxon>
        <taxon>Metakinetoplastina</taxon>
        <taxon>Trypanosomatida</taxon>
        <taxon>Trypanosomatidae</taxon>
        <taxon>Leishmaniinae</taxon>
        <taxon>Leishmania</taxon>
        <taxon>lizard Leishmania</taxon>
    </lineage>
</organism>
<feature type="region of interest" description="Disordered" evidence="4">
    <location>
        <begin position="19"/>
        <end position="42"/>
    </location>
</feature>
<feature type="compositionally biased region" description="Low complexity" evidence="4">
    <location>
        <begin position="23"/>
        <end position="39"/>
    </location>
</feature>
<protein>
    <submittedName>
        <fullName evidence="6">Protein kinase, putative</fullName>
    </submittedName>
</protein>
<dbReference type="PANTHER" id="PTHR24346:SF77">
    <property type="entry name" value="SERINE THREONINE PROTEIN KINASE"/>
    <property type="match status" value="1"/>
</dbReference>
<feature type="domain" description="Protein kinase" evidence="5">
    <location>
        <begin position="514"/>
        <end position="885"/>
    </location>
</feature>
<dbReference type="Gene3D" id="1.10.510.10">
    <property type="entry name" value="Transferase(Phosphotransferase) domain 1"/>
    <property type="match status" value="1"/>
</dbReference>
<dbReference type="PROSITE" id="PS50011">
    <property type="entry name" value="PROTEIN_KINASE_DOM"/>
    <property type="match status" value="1"/>
</dbReference>
<keyword evidence="6" id="KW-0418">Kinase</keyword>
<feature type="region of interest" description="Disordered" evidence="4">
    <location>
        <begin position="765"/>
        <end position="801"/>
    </location>
</feature>
<sequence>MLRNGGTLENLHSARNISEAECSNSGSGSSTVGVNVRTSGGAGKFDKAMEMYQRSMAIRRRLTSTSSGSTRFLANGDGNRGVGGGVLTEENTPAQTSLSSLHGPKLRSSARIIRAEPASSIVSCASPLRSQVLPETAPRVETRSQTKATASHPITEFGARASIKTSSPTAALMVHSQVSLSALGSAKLLPNPPDAERKTESSSSSSLSLAIPSRGHAKCRNGDQHKKADGDGSKSDAALRKDSLAFNAHLDSPHLFPTERQRMSSRHSSSNTSECFAVGLNNYIGDNSGESTAEAESWSALSFHQMMGRSYDVPALDTIFCSFSGDVDRWQQGQRLLRSPTHAATSAAAPTFSPSVSTSLQLSSPLIPKKSVPPPAAAVTGRIPATSVSSSAATTEAEEVHAMPAGNKGVSYMARCPSAQVAERKDRGSSSRADKARPEASGCSMAEGREGVHARSSLEPVKMMASALNFKPTEGNAPPLGLPLLDENSTRKAQFYSTASLAETFDGAQYLNDYILLNEIGSGSTGRVVLAFSTSMNKSVAIKIMQKPKEKPRLRRHVSTCSSASVLGLCSDSGTSGGEREVGTLATMIPKTMQNFNPPSSSAGRQSKRLKKPSASLTSVAGKARNLQREIEVMKDLNHPNIVRLYEVINDPKANSLFLILQYVDKGAVAQLDSTGSIRAPLQPWALLPIATQVSDGLVYLHEQHIVHRDIKPENILVNRNGQAFLADFGVAELMDAKAGQPTVATLAYQGTPLFMAPEIYTGVDDEDGDAEQAPGAYTRRKSSDTAEESSSIVGSPSREERHHRSVIDPFALDVWALGVTFYTLLIGHVPFTSMLQISQTVEKGVRIPTSLPAQWRTVLRRTMEPRQELRISSAELCHMLHAMLAKQEAREVGAGERSWKASLSIHSRNMSLVADTEEESVNLGGTSSSSSGTGTAHGSTSPSYFRGTSRSGDESGTSGHD</sequence>
<comment type="caution">
    <text evidence="6">The sequence shown here is derived from an EMBL/GenBank/DDBJ whole genome shotgun (WGS) entry which is preliminary data.</text>
</comment>
<dbReference type="SMART" id="SM00220">
    <property type="entry name" value="S_TKc"/>
    <property type="match status" value="1"/>
</dbReference>
<dbReference type="InterPro" id="IPR017441">
    <property type="entry name" value="Protein_kinase_ATP_BS"/>
</dbReference>
<dbReference type="GO" id="GO:0035556">
    <property type="term" value="P:intracellular signal transduction"/>
    <property type="evidence" value="ECO:0007669"/>
    <property type="project" value="TreeGrafter"/>
</dbReference>
<keyword evidence="7" id="KW-1185">Reference proteome</keyword>
<dbReference type="VEuPathDB" id="TriTrypDB:LtaPh_9916301"/>
<feature type="region of interest" description="Disordered" evidence="4">
    <location>
        <begin position="61"/>
        <end position="84"/>
    </location>
</feature>
<feature type="compositionally biased region" description="Polar residues" evidence="4">
    <location>
        <begin position="947"/>
        <end position="962"/>
    </location>
</feature>
<feature type="region of interest" description="Disordered" evidence="4">
    <location>
        <begin position="419"/>
        <end position="454"/>
    </location>
</feature>
<dbReference type="CDD" id="cd14008">
    <property type="entry name" value="STKc_LKB1_CaMKK"/>
    <property type="match status" value="1"/>
</dbReference>
<feature type="compositionally biased region" description="Basic and acidic residues" evidence="4">
    <location>
        <begin position="220"/>
        <end position="236"/>
    </location>
</feature>
<keyword evidence="1 3" id="KW-0547">Nucleotide-binding</keyword>
<feature type="compositionally biased region" description="Polar residues" evidence="4">
    <location>
        <begin position="592"/>
        <end position="605"/>
    </location>
</feature>
<dbReference type="PROSITE" id="PS00107">
    <property type="entry name" value="PROTEIN_KINASE_ATP"/>
    <property type="match status" value="1"/>
</dbReference>
<dbReference type="OrthoDB" id="68483at2759"/>
<proteinExistence type="predicted"/>